<dbReference type="InterPro" id="IPR022134">
    <property type="entry name" value="DUF3667"/>
</dbReference>
<organism evidence="1 2">
    <name type="scientific">Maribacter cobaltidurans</name>
    <dbReference type="NCBI Taxonomy" id="1178778"/>
    <lineage>
        <taxon>Bacteria</taxon>
        <taxon>Pseudomonadati</taxon>
        <taxon>Bacteroidota</taxon>
        <taxon>Flavobacteriia</taxon>
        <taxon>Flavobacteriales</taxon>
        <taxon>Flavobacteriaceae</taxon>
        <taxon>Maribacter</taxon>
    </lineage>
</organism>
<keyword evidence="2" id="KW-1185">Reference proteome</keyword>
<dbReference type="KEGG" id="marb:CJ263_13120"/>
<dbReference type="Pfam" id="PF12412">
    <property type="entry name" value="DUF3667"/>
    <property type="match status" value="1"/>
</dbReference>
<dbReference type="Proteomes" id="UP000215244">
    <property type="component" value="Chromosome"/>
</dbReference>
<dbReference type="OrthoDB" id="7446256at2"/>
<dbReference type="EMBL" id="CP022957">
    <property type="protein sequence ID" value="ASV31075.1"/>
    <property type="molecule type" value="Genomic_DNA"/>
</dbReference>
<dbReference type="AlphaFoldDB" id="A0A223V6M9"/>
<gene>
    <name evidence="1" type="ORF">CJ263_13120</name>
</gene>
<sequence length="34" mass="4154">MFQVDRGFLKTVVDLFWRPGYAIKDYLQGKRKNY</sequence>
<evidence type="ECO:0000313" key="2">
    <source>
        <dbReference type="Proteomes" id="UP000215244"/>
    </source>
</evidence>
<name>A0A223V6M9_9FLAO</name>
<evidence type="ECO:0000313" key="1">
    <source>
        <dbReference type="EMBL" id="ASV31075.1"/>
    </source>
</evidence>
<accession>A0A223V6M9</accession>
<proteinExistence type="predicted"/>
<reference evidence="1 2" key="1">
    <citation type="submission" date="2017-08" db="EMBL/GenBank/DDBJ databases">
        <title>The complete genome sequence of Maribacter sp. B1, isolated from deep-sea sediment.</title>
        <authorList>
            <person name="Wu Y.-H."/>
            <person name="Cheng H."/>
            <person name="Xu X.-W."/>
        </authorList>
    </citation>
    <scope>NUCLEOTIDE SEQUENCE [LARGE SCALE GENOMIC DNA]</scope>
    <source>
        <strain evidence="1 2">B1</strain>
    </source>
</reference>
<protein>
    <submittedName>
        <fullName evidence="1">Uncharacterized protein</fullName>
    </submittedName>
</protein>